<dbReference type="PROSITE" id="PS50110">
    <property type="entry name" value="RESPONSE_REGULATORY"/>
    <property type="match status" value="1"/>
</dbReference>
<dbReference type="EMBL" id="CP001769">
    <property type="protein sequence ID" value="ADB39161.1"/>
    <property type="molecule type" value="Genomic_DNA"/>
</dbReference>
<dbReference type="GO" id="GO:0000160">
    <property type="term" value="P:phosphorelay signal transduction system"/>
    <property type="evidence" value="ECO:0007669"/>
    <property type="project" value="InterPro"/>
</dbReference>
<evidence type="ECO:0000313" key="4">
    <source>
        <dbReference type="Proteomes" id="UP000002028"/>
    </source>
</evidence>
<name>D2QM98_SPILD</name>
<dbReference type="RefSeq" id="WP_012927686.1">
    <property type="nucleotide sequence ID" value="NC_013730.1"/>
</dbReference>
<proteinExistence type="predicted"/>
<dbReference type="InterPro" id="IPR001789">
    <property type="entry name" value="Sig_transdc_resp-reg_receiver"/>
</dbReference>
<dbReference type="Gene3D" id="3.40.50.2300">
    <property type="match status" value="1"/>
</dbReference>
<reference evidence="3 4" key="1">
    <citation type="journal article" date="2010" name="Stand. Genomic Sci.">
        <title>Complete genome sequence of Spirosoma linguale type strain (1).</title>
        <authorList>
            <person name="Lail K."/>
            <person name="Sikorski J."/>
            <person name="Saunders E."/>
            <person name="Lapidus A."/>
            <person name="Glavina Del Rio T."/>
            <person name="Copeland A."/>
            <person name="Tice H."/>
            <person name="Cheng J.-F."/>
            <person name="Lucas S."/>
            <person name="Nolan M."/>
            <person name="Bruce D."/>
            <person name="Goodwin L."/>
            <person name="Pitluck S."/>
            <person name="Ivanova N."/>
            <person name="Mavromatis K."/>
            <person name="Ovchinnikova G."/>
            <person name="Pati A."/>
            <person name="Chen A."/>
            <person name="Palaniappan K."/>
            <person name="Land M."/>
            <person name="Hauser L."/>
            <person name="Chang Y.-J."/>
            <person name="Jeffries C.D."/>
            <person name="Chain P."/>
            <person name="Brettin T."/>
            <person name="Detter J.C."/>
            <person name="Schuetze A."/>
            <person name="Rohde M."/>
            <person name="Tindall B.J."/>
            <person name="Goeker M."/>
            <person name="Bristow J."/>
            <person name="Eisen J.A."/>
            <person name="Markowitz V."/>
            <person name="Hugenholtz P."/>
            <person name="Kyrpides N.C."/>
            <person name="Klenk H.-P."/>
            <person name="Chen F."/>
        </authorList>
    </citation>
    <scope>NUCLEOTIDE SEQUENCE [LARGE SCALE GENOMIC DNA]</scope>
    <source>
        <strain evidence="4">ATCC 33905 / DSM 74 / LMG 10896 / Claus 1</strain>
    </source>
</reference>
<dbReference type="AlphaFoldDB" id="D2QM98"/>
<dbReference type="SUPFAM" id="SSF52172">
    <property type="entry name" value="CheY-like"/>
    <property type="match status" value="1"/>
</dbReference>
<sequence length="142" mass="16423">METTRSLSIFILDDNPFCGTITEQHIRNLDYTDVDLFTDEETCLNQLGRRPDIIFLDYPSKSPDGLDIIRKIGRINPDIYIVVFTDQENREATVHSRKYGAFDYVVRGHDDLNKIHTVLKKIEEVMTLLELRPPGSTTLHRS</sequence>
<dbReference type="HOGENOM" id="CLU_000445_69_8_10"/>
<accession>D2QM98</accession>
<feature type="domain" description="Response regulatory" evidence="2">
    <location>
        <begin position="8"/>
        <end position="122"/>
    </location>
</feature>
<gene>
    <name evidence="3" type="ordered locus">Slin_3150</name>
</gene>
<dbReference type="KEGG" id="sli:Slin_3150"/>
<evidence type="ECO:0000259" key="2">
    <source>
        <dbReference type="PROSITE" id="PS50110"/>
    </source>
</evidence>
<dbReference type="Pfam" id="PF00072">
    <property type="entry name" value="Response_reg"/>
    <property type="match status" value="1"/>
</dbReference>
<feature type="modified residue" description="4-aspartylphosphate" evidence="1">
    <location>
        <position position="57"/>
    </location>
</feature>
<organism evidence="3 4">
    <name type="scientific">Spirosoma linguale (strain ATCC 33905 / DSM 74 / LMG 10896 / Claus 1)</name>
    <dbReference type="NCBI Taxonomy" id="504472"/>
    <lineage>
        <taxon>Bacteria</taxon>
        <taxon>Pseudomonadati</taxon>
        <taxon>Bacteroidota</taxon>
        <taxon>Cytophagia</taxon>
        <taxon>Cytophagales</taxon>
        <taxon>Cytophagaceae</taxon>
        <taxon>Spirosoma</taxon>
    </lineage>
</organism>
<dbReference type="CDD" id="cd00156">
    <property type="entry name" value="REC"/>
    <property type="match status" value="1"/>
</dbReference>
<keyword evidence="1" id="KW-0597">Phosphoprotein</keyword>
<protein>
    <submittedName>
        <fullName evidence="3">Response regulator receiver protein</fullName>
    </submittedName>
</protein>
<dbReference type="STRING" id="504472.Slin_3150"/>
<dbReference type="eggNOG" id="COG0745">
    <property type="taxonomic scope" value="Bacteria"/>
</dbReference>
<evidence type="ECO:0000256" key="1">
    <source>
        <dbReference type="PROSITE-ProRule" id="PRU00169"/>
    </source>
</evidence>
<evidence type="ECO:0000313" key="3">
    <source>
        <dbReference type="EMBL" id="ADB39161.1"/>
    </source>
</evidence>
<keyword evidence="4" id="KW-1185">Reference proteome</keyword>
<dbReference type="InterPro" id="IPR011006">
    <property type="entry name" value="CheY-like_superfamily"/>
</dbReference>
<dbReference type="SMART" id="SM00448">
    <property type="entry name" value="REC"/>
    <property type="match status" value="1"/>
</dbReference>
<dbReference type="Proteomes" id="UP000002028">
    <property type="component" value="Chromosome"/>
</dbReference>